<dbReference type="InterPro" id="IPR036286">
    <property type="entry name" value="LexA/Signal_pep-like_sf"/>
</dbReference>
<evidence type="ECO:0000313" key="1">
    <source>
        <dbReference type="EMBL" id="WBO21757.1"/>
    </source>
</evidence>
<accession>A0ABY7NME6</accession>
<sequence>MLRLFWLLVSALRALWWALRRLPAELAVALGAGSVDSPPRPHRVWIAIGVSLPTALLAAWFVPQVTLVMSPSIEAWAVRKDPGPIARGDYVMYTLFHPIAGPKPVNVTKHALCMPGDRLTWREMPSLSGPKVRDTQFFCNGTLLGTALPFTRDGRHLTHEMWTGVIPAGQMYIGSHHPQGFDSRYFGLVRLDRLTRMERIL</sequence>
<reference evidence="1 2" key="1">
    <citation type="submission" date="2022-12" db="EMBL/GenBank/DDBJ databases">
        <title>Sphingomonas abieness sp. nov., an endophytic bacterium isolated from Abies koreana.</title>
        <authorList>
            <person name="Jiang L."/>
            <person name="Lee J."/>
        </authorList>
    </citation>
    <scope>NUCLEOTIDE SEQUENCE [LARGE SCALE GENOMIC DNA]</scope>
    <source>
        <strain evidence="2">PAMB 00755</strain>
    </source>
</reference>
<proteinExistence type="predicted"/>
<gene>
    <name evidence="1" type="ORF">PBT88_16530</name>
</gene>
<protein>
    <submittedName>
        <fullName evidence="1">Peptidase</fullName>
    </submittedName>
</protein>
<dbReference type="EMBL" id="CP115174">
    <property type="protein sequence ID" value="WBO21757.1"/>
    <property type="molecule type" value="Genomic_DNA"/>
</dbReference>
<organism evidence="1 2">
    <name type="scientific">Sphingomonas abietis</name>
    <dbReference type="NCBI Taxonomy" id="3012344"/>
    <lineage>
        <taxon>Bacteria</taxon>
        <taxon>Pseudomonadati</taxon>
        <taxon>Pseudomonadota</taxon>
        <taxon>Alphaproteobacteria</taxon>
        <taxon>Sphingomonadales</taxon>
        <taxon>Sphingomonadaceae</taxon>
        <taxon>Sphingomonas</taxon>
    </lineage>
</organism>
<dbReference type="RefSeq" id="WP_270076405.1">
    <property type="nucleotide sequence ID" value="NZ_CP115174.1"/>
</dbReference>
<evidence type="ECO:0000313" key="2">
    <source>
        <dbReference type="Proteomes" id="UP001210865"/>
    </source>
</evidence>
<dbReference type="SUPFAM" id="SSF51306">
    <property type="entry name" value="LexA/Signal peptidase"/>
    <property type="match status" value="1"/>
</dbReference>
<dbReference type="Gene3D" id="2.10.109.10">
    <property type="entry name" value="Umud Fragment, subunit A"/>
    <property type="match status" value="1"/>
</dbReference>
<keyword evidence="2" id="KW-1185">Reference proteome</keyword>
<dbReference type="Proteomes" id="UP001210865">
    <property type="component" value="Chromosome"/>
</dbReference>
<name>A0ABY7NME6_9SPHN</name>